<evidence type="ECO:0000313" key="1">
    <source>
        <dbReference type="EMBL" id="SNR93194.1"/>
    </source>
</evidence>
<protein>
    <recommendedName>
        <fullName evidence="3">5-methyltetrahydropteroyltriglutamate--homocysteine methyltransferase</fullName>
    </recommendedName>
</protein>
<organism evidence="1 2">
    <name type="scientific">Streptosporangium subroseum</name>
    <dbReference type="NCBI Taxonomy" id="106412"/>
    <lineage>
        <taxon>Bacteria</taxon>
        <taxon>Bacillati</taxon>
        <taxon>Actinomycetota</taxon>
        <taxon>Actinomycetes</taxon>
        <taxon>Streptosporangiales</taxon>
        <taxon>Streptosporangiaceae</taxon>
        <taxon>Streptosporangium</taxon>
    </lineage>
</organism>
<dbReference type="EMBL" id="FZOD01000001">
    <property type="protein sequence ID" value="SNR93194.1"/>
    <property type="molecule type" value="Genomic_DNA"/>
</dbReference>
<dbReference type="Gene3D" id="3.20.20.210">
    <property type="match status" value="1"/>
</dbReference>
<dbReference type="Proteomes" id="UP000198282">
    <property type="component" value="Unassembled WGS sequence"/>
</dbReference>
<evidence type="ECO:0000313" key="2">
    <source>
        <dbReference type="Proteomes" id="UP000198282"/>
    </source>
</evidence>
<evidence type="ECO:0008006" key="3">
    <source>
        <dbReference type="Google" id="ProtNLM"/>
    </source>
</evidence>
<name>A0A239ADT2_9ACTN</name>
<proteinExistence type="predicted"/>
<dbReference type="AlphaFoldDB" id="A0A239ADT2"/>
<dbReference type="InterPro" id="IPR038071">
    <property type="entry name" value="UROD/MetE-like_sf"/>
</dbReference>
<reference evidence="1 2" key="1">
    <citation type="submission" date="2017-06" db="EMBL/GenBank/DDBJ databases">
        <authorList>
            <person name="Kim H.J."/>
            <person name="Triplett B.A."/>
        </authorList>
    </citation>
    <scope>NUCLEOTIDE SEQUENCE [LARGE SCALE GENOMIC DNA]</scope>
    <source>
        <strain evidence="1 2">CGMCC 4.2132</strain>
    </source>
</reference>
<accession>A0A239ADT2</accession>
<gene>
    <name evidence="1" type="ORF">SAMN05216276_1001290</name>
</gene>
<dbReference type="SUPFAM" id="SSF51726">
    <property type="entry name" value="UROD/MetE-like"/>
    <property type="match status" value="1"/>
</dbReference>
<keyword evidence="2" id="KW-1185">Reference proteome</keyword>
<sequence length="355" mass="38573">MAASNQNCPLSTNLGEMSICGVHLVGSVPLGDAEEVFRTVAAQLGSRFRRVPDGETGVRSNWTFWQRAVFEKTPGLITDAVEKDGYSRTPKFRLRDGVDPAALRFGALGYAEAARASWEVFQRLQAAGVLPDVRFQVSLPTPMAPIRLHFDTGVQAAVEPVYEAAMLRELELITDAVPHDRLSIQWDTAVEFGMLEGVFPSWIPDLEQGVLDRLIRLGDAVPADVEVGYHLCYGDSGHRHFVEPKDTGRLVTVANALAGRLTHPLAWIHLPVPIGRTDPAYFAPLRDLRLPARTELYLGLVHATDGEDGARRRIDAALTAVDAFGVATECGFGRRLPESVPGLLALHAAVAGLAT</sequence>